<evidence type="ECO:0000256" key="17">
    <source>
        <dbReference type="ARBA" id="ARBA00048679"/>
    </source>
</evidence>
<feature type="compositionally biased region" description="Pro residues" evidence="21">
    <location>
        <begin position="1"/>
        <end position="12"/>
    </location>
</feature>
<protein>
    <recommendedName>
        <fullName evidence="18">Membrane-associated tyrosine- and threonine-specific cdc2-inhibitory kinase wee-1.3</fullName>
        <ecNumber evidence="2">2.7.11.1</ecNumber>
    </recommendedName>
</protein>
<dbReference type="GO" id="GO:0000139">
    <property type="term" value="C:Golgi membrane"/>
    <property type="evidence" value="ECO:0007669"/>
    <property type="project" value="UniProtKB-SubCell"/>
</dbReference>
<dbReference type="PROSITE" id="PS00108">
    <property type="entry name" value="PROTEIN_KINASE_ST"/>
    <property type="match status" value="1"/>
</dbReference>
<dbReference type="InterPro" id="IPR008271">
    <property type="entry name" value="Ser/Thr_kinase_AS"/>
</dbReference>
<comment type="catalytic activity">
    <reaction evidence="17">
        <text>L-seryl-[protein] + ATP = O-phospho-L-seryl-[protein] + ADP + H(+)</text>
        <dbReference type="Rhea" id="RHEA:17989"/>
        <dbReference type="Rhea" id="RHEA-COMP:9863"/>
        <dbReference type="Rhea" id="RHEA-COMP:11604"/>
        <dbReference type="ChEBI" id="CHEBI:15378"/>
        <dbReference type="ChEBI" id="CHEBI:29999"/>
        <dbReference type="ChEBI" id="CHEBI:30616"/>
        <dbReference type="ChEBI" id="CHEBI:83421"/>
        <dbReference type="ChEBI" id="CHEBI:456216"/>
        <dbReference type="EC" id="2.7.11.1"/>
    </reaction>
</comment>
<evidence type="ECO:0000256" key="2">
    <source>
        <dbReference type="ARBA" id="ARBA00012513"/>
    </source>
</evidence>
<keyword evidence="4" id="KW-0808">Transferase</keyword>
<keyword evidence="13" id="KW-0472">Membrane</keyword>
<evidence type="ECO:0000256" key="9">
    <source>
        <dbReference type="ARBA" id="ARBA00022842"/>
    </source>
</evidence>
<evidence type="ECO:0000256" key="18">
    <source>
        <dbReference type="ARBA" id="ARBA00071413"/>
    </source>
</evidence>
<dbReference type="GO" id="GO:0051321">
    <property type="term" value="P:meiotic cell cycle"/>
    <property type="evidence" value="ECO:0007669"/>
    <property type="project" value="TreeGrafter"/>
</dbReference>
<dbReference type="GO" id="GO:0005524">
    <property type="term" value="F:ATP binding"/>
    <property type="evidence" value="ECO:0007669"/>
    <property type="project" value="UniProtKB-UniRule"/>
</dbReference>
<reference evidence="23 24" key="1">
    <citation type="journal article" date="2015" name="Genome Biol.">
        <title>Comparative genomics of Steinernema reveals deeply conserved gene regulatory networks.</title>
        <authorList>
            <person name="Dillman A.R."/>
            <person name="Macchietto M."/>
            <person name="Porter C.F."/>
            <person name="Rogers A."/>
            <person name="Williams B."/>
            <person name="Antoshechkin I."/>
            <person name="Lee M.M."/>
            <person name="Goodwin Z."/>
            <person name="Lu X."/>
            <person name="Lewis E.E."/>
            <person name="Goodrich-Blair H."/>
            <person name="Stock S.P."/>
            <person name="Adams B.J."/>
            <person name="Sternberg P.W."/>
            <person name="Mortazavi A."/>
        </authorList>
    </citation>
    <scope>NUCLEOTIDE SEQUENCE [LARGE SCALE GENOMIC DNA]</scope>
    <source>
        <strain evidence="23 24">ALL</strain>
    </source>
</reference>
<keyword evidence="5" id="KW-0479">Metal-binding</keyword>
<dbReference type="PROSITE" id="PS50011">
    <property type="entry name" value="PROTEIN_KINASE_DOM"/>
    <property type="match status" value="1"/>
</dbReference>
<evidence type="ECO:0000256" key="4">
    <source>
        <dbReference type="ARBA" id="ARBA00022679"/>
    </source>
</evidence>
<dbReference type="GO" id="GO:0005634">
    <property type="term" value="C:nucleus"/>
    <property type="evidence" value="ECO:0007669"/>
    <property type="project" value="TreeGrafter"/>
</dbReference>
<keyword evidence="7" id="KW-0418">Kinase</keyword>
<dbReference type="EMBL" id="CM016762">
    <property type="protein sequence ID" value="TMS39971.1"/>
    <property type="molecule type" value="Genomic_DNA"/>
</dbReference>
<dbReference type="PROSITE" id="PS00107">
    <property type="entry name" value="PROTEIN_KINASE_ATP"/>
    <property type="match status" value="1"/>
</dbReference>
<evidence type="ECO:0000256" key="3">
    <source>
        <dbReference type="ARBA" id="ARBA00022527"/>
    </source>
</evidence>
<evidence type="ECO:0000256" key="12">
    <source>
        <dbReference type="ARBA" id="ARBA00023034"/>
    </source>
</evidence>
<keyword evidence="3 20" id="KW-0723">Serine/threonine-protein kinase</keyword>
<comment type="similarity">
    <text evidence="15">Belongs to the protein kinase superfamily. Ser/Thr protein kinase family. GCN2 subfamily.</text>
</comment>
<evidence type="ECO:0000256" key="19">
    <source>
        <dbReference type="PROSITE-ProRule" id="PRU10141"/>
    </source>
</evidence>
<organism evidence="23 24">
    <name type="scientific">Steinernema carpocapsae</name>
    <name type="common">Entomopathogenic nematode</name>
    <dbReference type="NCBI Taxonomy" id="34508"/>
    <lineage>
        <taxon>Eukaryota</taxon>
        <taxon>Metazoa</taxon>
        <taxon>Ecdysozoa</taxon>
        <taxon>Nematoda</taxon>
        <taxon>Chromadorea</taxon>
        <taxon>Rhabditida</taxon>
        <taxon>Tylenchina</taxon>
        <taxon>Panagrolaimomorpha</taxon>
        <taxon>Strongyloidoidea</taxon>
        <taxon>Steinernematidae</taxon>
        <taxon>Steinernema</taxon>
    </lineage>
</organism>
<evidence type="ECO:0000256" key="20">
    <source>
        <dbReference type="RuleBase" id="RU000304"/>
    </source>
</evidence>
<proteinExistence type="inferred from homology"/>
<dbReference type="InterPro" id="IPR000719">
    <property type="entry name" value="Prot_kinase_dom"/>
</dbReference>
<dbReference type="SUPFAM" id="SSF56112">
    <property type="entry name" value="Protein kinase-like (PK-like)"/>
    <property type="match status" value="1"/>
</dbReference>
<evidence type="ECO:0000256" key="1">
    <source>
        <dbReference type="ARBA" id="ARBA00004395"/>
    </source>
</evidence>
<evidence type="ECO:0000256" key="5">
    <source>
        <dbReference type="ARBA" id="ARBA00022723"/>
    </source>
</evidence>
<keyword evidence="10" id="KW-0744">Spermatogenesis</keyword>
<dbReference type="InterPro" id="IPR050339">
    <property type="entry name" value="CC_SR_Kinase"/>
</dbReference>
<dbReference type="GO" id="GO:0046872">
    <property type="term" value="F:metal ion binding"/>
    <property type="evidence" value="ECO:0007669"/>
    <property type="project" value="UniProtKB-KW"/>
</dbReference>
<comment type="catalytic activity">
    <reaction evidence="16">
        <text>L-threonyl-[protein] + ATP = O-phospho-L-threonyl-[protein] + ADP + H(+)</text>
        <dbReference type="Rhea" id="RHEA:46608"/>
        <dbReference type="Rhea" id="RHEA-COMP:11060"/>
        <dbReference type="Rhea" id="RHEA-COMP:11605"/>
        <dbReference type="ChEBI" id="CHEBI:15378"/>
        <dbReference type="ChEBI" id="CHEBI:30013"/>
        <dbReference type="ChEBI" id="CHEBI:30616"/>
        <dbReference type="ChEBI" id="CHEBI:61977"/>
        <dbReference type="ChEBI" id="CHEBI:456216"/>
        <dbReference type="EC" id="2.7.11.1"/>
    </reaction>
</comment>
<evidence type="ECO:0000256" key="15">
    <source>
        <dbReference type="ARBA" id="ARBA00037982"/>
    </source>
</evidence>
<dbReference type="Proteomes" id="UP000298663">
    <property type="component" value="Chromosome X"/>
</dbReference>
<feature type="region of interest" description="Disordered" evidence="21">
    <location>
        <begin position="1"/>
        <end position="40"/>
    </location>
</feature>
<evidence type="ECO:0000256" key="11">
    <source>
        <dbReference type="ARBA" id="ARBA00022943"/>
    </source>
</evidence>
<keyword evidence="11" id="KW-0896">Oogenesis</keyword>
<keyword evidence="6 19" id="KW-0547">Nucleotide-binding</keyword>
<comment type="subcellular location">
    <subcellularLocation>
        <location evidence="1">Golgi apparatus membrane</location>
        <topology evidence="1">Peripheral membrane protein</topology>
    </subcellularLocation>
</comment>
<dbReference type="GO" id="GO:0007283">
    <property type="term" value="P:spermatogenesis"/>
    <property type="evidence" value="ECO:0007669"/>
    <property type="project" value="UniProtKB-KW"/>
</dbReference>
<dbReference type="PANTHER" id="PTHR11042:SF183">
    <property type="entry name" value="MEMBRANE-ASSOCIATED TYROSINE- AND THREONINE-SPECIFIC CDC2-INHIBITORY KINASE"/>
    <property type="match status" value="1"/>
</dbReference>
<dbReference type="Gene3D" id="3.30.200.20">
    <property type="entry name" value="Phosphorylase Kinase, domain 1"/>
    <property type="match status" value="1"/>
</dbReference>
<dbReference type="GO" id="GO:0004674">
    <property type="term" value="F:protein serine/threonine kinase activity"/>
    <property type="evidence" value="ECO:0007669"/>
    <property type="project" value="UniProtKB-KW"/>
</dbReference>
<evidence type="ECO:0000256" key="6">
    <source>
        <dbReference type="ARBA" id="ARBA00022741"/>
    </source>
</evidence>
<dbReference type="SMART" id="SM00220">
    <property type="entry name" value="S_TKc"/>
    <property type="match status" value="1"/>
</dbReference>
<keyword evidence="8 19" id="KW-0067">ATP-binding</keyword>
<dbReference type="GO" id="GO:0110031">
    <property type="term" value="P:negative regulation of G2/MI transition of meiotic cell cycle"/>
    <property type="evidence" value="ECO:0007669"/>
    <property type="project" value="TreeGrafter"/>
</dbReference>
<keyword evidence="12" id="KW-0333">Golgi apparatus</keyword>
<feature type="binding site" evidence="19">
    <location>
        <position position="127"/>
    </location>
    <ligand>
        <name>ATP</name>
        <dbReference type="ChEBI" id="CHEBI:30616"/>
    </ligand>
</feature>
<evidence type="ECO:0000256" key="13">
    <source>
        <dbReference type="ARBA" id="ARBA00023136"/>
    </source>
</evidence>
<feature type="domain" description="Protein kinase" evidence="22">
    <location>
        <begin position="98"/>
        <end position="348"/>
    </location>
</feature>
<keyword evidence="9" id="KW-0460">Magnesium</keyword>
<sequence>MGIPPVGTPLPRPVFFNTGSPLSTKRDKLKKTPASKRNPLSARRLALTTPSVSRFRERSELRTSRPVFISYFNKKNDGVAYSSHYDCTSSEPYFDQCFIVKRQLGEGSFGEVFSVISKDDDKPYAIKRSLEPYKSHVDRDTKLREVEKHQSLISHPNLVRFVRAWEEGGFFFIQTELCDRSLDQYVAVTPNCTVPEPKLWDFFYDLLQGLDFLHSRDFIHVDIKPENIFLTTDGHCKLGDFGLMIDLKKDKVKSAEEGDSKYLATEVLNGSPSKPSDIFSLGVTILEVASGLDLPSHGDGWEMIRSQNIPDQFLKGLSPELIHTVNHMIDPNADARPTASHLLKHRRFKHLNTKRQISMFRQSVHLMTLCWMYAIGSLLKPLKAIKLDEVKTSNETVSADFLKRKQFEMEFLSPEHKRPCPSFSHAPYEFAVSNPRSISSRGGQTEPARFSGRLRTRYTMKKVGKLDFSKIE</sequence>
<keyword evidence="24" id="KW-1185">Reference proteome</keyword>
<keyword evidence="14" id="KW-0131">Cell cycle</keyword>
<dbReference type="Gene3D" id="1.10.510.10">
    <property type="entry name" value="Transferase(Phosphotransferase) domain 1"/>
    <property type="match status" value="1"/>
</dbReference>
<gene>
    <name evidence="23" type="ORF">L596_006417</name>
</gene>
<dbReference type="STRING" id="34508.A0A4U8V236"/>
<dbReference type="FunFam" id="1.10.510.10:FF:000315">
    <property type="entry name" value="membrane-associated tyrosine- and threonine-specific cdc2-inhibitory kinase"/>
    <property type="match status" value="1"/>
</dbReference>
<evidence type="ECO:0000256" key="8">
    <source>
        <dbReference type="ARBA" id="ARBA00022840"/>
    </source>
</evidence>
<dbReference type="InterPro" id="IPR011009">
    <property type="entry name" value="Kinase-like_dom_sf"/>
</dbReference>
<evidence type="ECO:0000256" key="10">
    <source>
        <dbReference type="ARBA" id="ARBA00022871"/>
    </source>
</evidence>
<reference evidence="23 24" key="2">
    <citation type="journal article" date="2019" name="G3 (Bethesda)">
        <title>Hybrid Assembly of the Genome of the Entomopathogenic Nematode Steinernema carpocapsae Identifies the X-Chromosome.</title>
        <authorList>
            <person name="Serra L."/>
            <person name="Macchietto M."/>
            <person name="Macias-Munoz A."/>
            <person name="McGill C.J."/>
            <person name="Rodriguez I.M."/>
            <person name="Rodriguez B."/>
            <person name="Murad R."/>
            <person name="Mortazavi A."/>
        </authorList>
    </citation>
    <scope>NUCLEOTIDE SEQUENCE [LARGE SCALE GENOMIC DNA]</scope>
    <source>
        <strain evidence="23 24">ALL</strain>
    </source>
</reference>
<evidence type="ECO:0000256" key="16">
    <source>
        <dbReference type="ARBA" id="ARBA00047899"/>
    </source>
</evidence>
<evidence type="ECO:0000313" key="23">
    <source>
        <dbReference type="EMBL" id="TMS39971.1"/>
    </source>
</evidence>
<dbReference type="EC" id="2.7.11.1" evidence="2"/>
<dbReference type="PANTHER" id="PTHR11042">
    <property type="entry name" value="EUKARYOTIC TRANSLATION INITIATION FACTOR 2-ALPHA KINASE EIF2-ALPHA KINASE -RELATED"/>
    <property type="match status" value="1"/>
</dbReference>
<dbReference type="Pfam" id="PF00069">
    <property type="entry name" value="Pkinase"/>
    <property type="match status" value="1"/>
</dbReference>
<name>A0A4U8V236_STECR</name>
<dbReference type="OrthoDB" id="5337378at2759"/>
<evidence type="ECO:0000256" key="7">
    <source>
        <dbReference type="ARBA" id="ARBA00022777"/>
    </source>
</evidence>
<keyword evidence="11" id="KW-0221">Differentiation</keyword>
<dbReference type="InterPro" id="IPR017441">
    <property type="entry name" value="Protein_kinase_ATP_BS"/>
</dbReference>
<dbReference type="AlphaFoldDB" id="A0A4U8V236"/>
<evidence type="ECO:0000313" key="24">
    <source>
        <dbReference type="Proteomes" id="UP000298663"/>
    </source>
</evidence>
<accession>A0A4U8V236</accession>
<evidence type="ECO:0000256" key="14">
    <source>
        <dbReference type="ARBA" id="ARBA00023306"/>
    </source>
</evidence>
<dbReference type="GO" id="GO:0048477">
    <property type="term" value="P:oogenesis"/>
    <property type="evidence" value="ECO:0007669"/>
    <property type="project" value="UniProtKB-KW"/>
</dbReference>
<evidence type="ECO:0000256" key="21">
    <source>
        <dbReference type="SAM" id="MobiDB-lite"/>
    </source>
</evidence>
<evidence type="ECO:0000259" key="22">
    <source>
        <dbReference type="PROSITE" id="PS50011"/>
    </source>
</evidence>